<dbReference type="AlphaFoldDB" id="X0YDU3"/>
<gene>
    <name evidence="1" type="ORF">S01H1_72412</name>
</gene>
<comment type="caution">
    <text evidence="1">The sequence shown here is derived from an EMBL/GenBank/DDBJ whole genome shotgun (WGS) entry which is preliminary data.</text>
</comment>
<name>X0YDU3_9ZZZZ</name>
<sequence>WMLDTRYSHKKDEGRRISEHEFKVSGFKFEQGPEVEV</sequence>
<evidence type="ECO:0000313" key="1">
    <source>
        <dbReference type="EMBL" id="GAG34956.1"/>
    </source>
</evidence>
<reference evidence="1" key="1">
    <citation type="journal article" date="2014" name="Front. Microbiol.">
        <title>High frequency of phylogenetically diverse reductive dehalogenase-homologous genes in deep subseafloor sedimentary metagenomes.</title>
        <authorList>
            <person name="Kawai M."/>
            <person name="Futagami T."/>
            <person name="Toyoda A."/>
            <person name="Takaki Y."/>
            <person name="Nishi S."/>
            <person name="Hori S."/>
            <person name="Arai W."/>
            <person name="Tsubouchi T."/>
            <person name="Morono Y."/>
            <person name="Uchiyama I."/>
            <person name="Ito T."/>
            <person name="Fujiyama A."/>
            <person name="Inagaki F."/>
            <person name="Takami H."/>
        </authorList>
    </citation>
    <scope>NUCLEOTIDE SEQUENCE</scope>
    <source>
        <strain evidence="1">Expedition CK06-06</strain>
    </source>
</reference>
<dbReference type="EMBL" id="BARS01048290">
    <property type="protein sequence ID" value="GAG34956.1"/>
    <property type="molecule type" value="Genomic_DNA"/>
</dbReference>
<organism evidence="1">
    <name type="scientific">marine sediment metagenome</name>
    <dbReference type="NCBI Taxonomy" id="412755"/>
    <lineage>
        <taxon>unclassified sequences</taxon>
        <taxon>metagenomes</taxon>
        <taxon>ecological metagenomes</taxon>
    </lineage>
</organism>
<accession>X0YDU3</accession>
<feature type="non-terminal residue" evidence="1">
    <location>
        <position position="1"/>
    </location>
</feature>
<protein>
    <submittedName>
        <fullName evidence="1">Uncharacterized protein</fullName>
    </submittedName>
</protein>
<proteinExistence type="predicted"/>